<gene>
    <name evidence="1" type="ORF">ID09_08975</name>
</gene>
<dbReference type="AlphaFoldDB" id="A0A075SJZ1"/>
<evidence type="ECO:0000313" key="2">
    <source>
        <dbReference type="Proteomes" id="UP000028185"/>
    </source>
</evidence>
<reference evidence="1 2" key="1">
    <citation type="journal article" date="2014" name="Genome Announc.">
        <title>Whole-Genome Sequence of Streptococcus suis Serotype 4 Reference Strain 6407.</title>
        <authorList>
            <person name="Wang K."/>
            <person name="Chen J."/>
            <person name="Yao H."/>
            <person name="Lu C."/>
        </authorList>
    </citation>
    <scope>NUCLEOTIDE SEQUENCE [LARGE SCALE GENOMIC DNA]</scope>
    <source>
        <strain evidence="1">6407</strain>
    </source>
</reference>
<evidence type="ECO:0000313" key="1">
    <source>
        <dbReference type="EMBL" id="AIG44148.1"/>
    </source>
</evidence>
<proteinExistence type="predicted"/>
<accession>A0A075SJZ1</accession>
<dbReference type="PATRIC" id="fig|1214179.4.peg.1776"/>
<dbReference type="EMBL" id="CP008921">
    <property type="protein sequence ID" value="AIG44148.1"/>
    <property type="molecule type" value="Genomic_DNA"/>
</dbReference>
<organism evidence="1 2">
    <name type="scientific">Streptococcus suis 6407</name>
    <dbReference type="NCBI Taxonomy" id="1214179"/>
    <lineage>
        <taxon>Bacteria</taxon>
        <taxon>Bacillati</taxon>
        <taxon>Bacillota</taxon>
        <taxon>Bacilli</taxon>
        <taxon>Lactobacillales</taxon>
        <taxon>Streptococcaceae</taxon>
        <taxon>Streptococcus</taxon>
    </lineage>
</organism>
<name>A0A075SJZ1_STRSU</name>
<dbReference type="Proteomes" id="UP000028185">
    <property type="component" value="Chromosome"/>
</dbReference>
<dbReference type="RefSeq" id="WP_015647271.1">
    <property type="nucleotide sequence ID" value="NZ_ALLE01000012.1"/>
</dbReference>
<sequence length="174" mass="19193">MKNKFIILLMLCIVTIAPFSSIVVLAEQNNEVSVYSDLSSGDVAILEAELEFYFKEVGYIDGNGVYQITNPNLLLEKAKSGDQNARKLYQGYIASLMRTPYDFAKCVVSDYFGIFIDIANGRLLDALAKDLQSEAWNRAAMTILKLLGKSTSKANVLATAAELAIAAYNCRGKW</sequence>
<protein>
    <submittedName>
        <fullName evidence="1">Uncharacterized protein</fullName>
    </submittedName>
</protein>
<dbReference type="HOGENOM" id="CLU_131564_0_0_9"/>